<protein>
    <submittedName>
        <fullName evidence="2">Uncharacterized protein</fullName>
    </submittedName>
</protein>
<dbReference type="EMBL" id="JYIY01000076">
    <property type="protein sequence ID" value="KJL36015.1"/>
    <property type="molecule type" value="Genomic_DNA"/>
</dbReference>
<accession>A0A0F0LUM5</accession>
<feature type="transmembrane region" description="Helical" evidence="1">
    <location>
        <begin position="34"/>
        <end position="50"/>
    </location>
</feature>
<evidence type="ECO:0000313" key="2">
    <source>
        <dbReference type="EMBL" id="KJL36015.1"/>
    </source>
</evidence>
<sequence>MMTARSWVVAGALLVIGALWTSQTAIPRGGTPPIAPALTAAAYALFAVGFTRAASVTGRRPLGTVALLALSALVLVQGYVDPTPANEALTVAGGAEIALYSLALLVLMLGAAIVAAVEIARVDVVPRPWRWVPLGGAVAFAVMQAVVWVMPAPLTEAWMTVVGVVSGVVWLGVPLLLGFVAIFLGVERAADRARA</sequence>
<proteinExistence type="predicted"/>
<dbReference type="RefSeq" id="WP_045247967.1">
    <property type="nucleotide sequence ID" value="NZ_JYIY01000076.1"/>
</dbReference>
<evidence type="ECO:0000313" key="3">
    <source>
        <dbReference type="Proteomes" id="UP000033451"/>
    </source>
</evidence>
<dbReference type="AlphaFoldDB" id="A0A0F0LUM5"/>
<feature type="transmembrane region" description="Helical" evidence="1">
    <location>
        <begin position="62"/>
        <end position="80"/>
    </location>
</feature>
<dbReference type="STRING" id="400772.RR49_02062"/>
<feature type="transmembrane region" description="Helical" evidence="1">
    <location>
        <begin position="100"/>
        <end position="119"/>
    </location>
</feature>
<dbReference type="PATRIC" id="fig|400772.4.peg.2076"/>
<evidence type="ECO:0000256" key="1">
    <source>
        <dbReference type="SAM" id="Phobius"/>
    </source>
</evidence>
<keyword evidence="1" id="KW-1133">Transmembrane helix</keyword>
<keyword evidence="3" id="KW-1185">Reference proteome</keyword>
<keyword evidence="1" id="KW-0472">Membrane</keyword>
<gene>
    <name evidence="2" type="ORF">RR49_02062</name>
</gene>
<organism evidence="2 3">
    <name type="scientific">Microbacterium ginsengisoli</name>
    <dbReference type="NCBI Taxonomy" id="400772"/>
    <lineage>
        <taxon>Bacteria</taxon>
        <taxon>Bacillati</taxon>
        <taxon>Actinomycetota</taxon>
        <taxon>Actinomycetes</taxon>
        <taxon>Micrococcales</taxon>
        <taxon>Microbacteriaceae</taxon>
        <taxon>Microbacterium</taxon>
    </lineage>
</organism>
<dbReference type="Proteomes" id="UP000033451">
    <property type="component" value="Unassembled WGS sequence"/>
</dbReference>
<reference evidence="2 3" key="1">
    <citation type="submission" date="2015-02" db="EMBL/GenBank/DDBJ databases">
        <title>Draft genome sequences of ten Microbacterium spp. with emphasis on heavy metal contaminated environments.</title>
        <authorList>
            <person name="Corretto E."/>
        </authorList>
    </citation>
    <scope>NUCLEOTIDE SEQUENCE [LARGE SCALE GENOMIC DNA]</scope>
    <source>
        <strain evidence="2 3">DSM 18659</strain>
    </source>
</reference>
<feature type="transmembrane region" description="Helical" evidence="1">
    <location>
        <begin position="157"/>
        <end position="186"/>
    </location>
</feature>
<name>A0A0F0LUM5_9MICO</name>
<feature type="transmembrane region" description="Helical" evidence="1">
    <location>
        <begin position="131"/>
        <end position="151"/>
    </location>
</feature>
<keyword evidence="1" id="KW-0812">Transmembrane</keyword>
<comment type="caution">
    <text evidence="2">The sequence shown here is derived from an EMBL/GenBank/DDBJ whole genome shotgun (WGS) entry which is preliminary data.</text>
</comment>